<evidence type="ECO:0000256" key="6">
    <source>
        <dbReference type="ARBA" id="ARBA00023315"/>
    </source>
</evidence>
<dbReference type="PANTHER" id="PTHR30602:SF12">
    <property type="entry name" value="AMINO-ACID ACETYLTRANSFERASE NAGS1, CHLOROPLASTIC-RELATED"/>
    <property type="match status" value="1"/>
</dbReference>
<keyword evidence="11" id="KW-1185">Reference proteome</keyword>
<dbReference type="Pfam" id="PF00696">
    <property type="entry name" value="AA_kinase"/>
    <property type="match status" value="1"/>
</dbReference>
<dbReference type="InterPro" id="IPR016181">
    <property type="entry name" value="Acyl_CoA_acyltransferase"/>
</dbReference>
<dbReference type="InterPro" id="IPR000182">
    <property type="entry name" value="GNAT_dom"/>
</dbReference>
<dbReference type="Proteomes" id="UP001596364">
    <property type="component" value="Unassembled WGS sequence"/>
</dbReference>
<dbReference type="HAMAP" id="MF_01105">
    <property type="entry name" value="N_acetyl_glu_synth"/>
    <property type="match status" value="1"/>
</dbReference>
<dbReference type="GO" id="GO:0016746">
    <property type="term" value="F:acyltransferase activity"/>
    <property type="evidence" value="ECO:0007669"/>
    <property type="project" value="UniProtKB-KW"/>
</dbReference>
<dbReference type="NCBIfam" id="NF003641">
    <property type="entry name" value="PRK05279.1"/>
    <property type="match status" value="1"/>
</dbReference>
<dbReference type="SUPFAM" id="SSF53633">
    <property type="entry name" value="Carbamate kinase-like"/>
    <property type="match status" value="1"/>
</dbReference>
<feature type="domain" description="N-acetyltransferase" evidence="9">
    <location>
        <begin position="289"/>
        <end position="438"/>
    </location>
</feature>
<dbReference type="Pfam" id="PF00583">
    <property type="entry name" value="Acetyltransf_1"/>
    <property type="match status" value="1"/>
</dbReference>
<evidence type="ECO:0000256" key="1">
    <source>
        <dbReference type="ARBA" id="ARBA00004925"/>
    </source>
</evidence>
<evidence type="ECO:0000256" key="3">
    <source>
        <dbReference type="ARBA" id="ARBA00022571"/>
    </source>
</evidence>
<evidence type="ECO:0000256" key="4">
    <source>
        <dbReference type="ARBA" id="ARBA00022605"/>
    </source>
</evidence>
<comment type="pathway">
    <text evidence="1 8">Amino-acid biosynthesis; L-arginine biosynthesis; N(2)-acetyl-L-ornithine from L-glutamate: step 1/4.</text>
</comment>
<gene>
    <name evidence="8 10" type="primary">argA</name>
    <name evidence="10" type="ORF">ACFP85_01180</name>
</gene>
<evidence type="ECO:0000256" key="7">
    <source>
        <dbReference type="ARBA" id="ARBA00048372"/>
    </source>
</evidence>
<dbReference type="PIRSF" id="PIRSF000423">
    <property type="entry name" value="ArgA"/>
    <property type="match status" value="1"/>
</dbReference>
<dbReference type="EMBL" id="JBHSUS010000001">
    <property type="protein sequence ID" value="MFC6438774.1"/>
    <property type="molecule type" value="Genomic_DNA"/>
</dbReference>
<dbReference type="InterPro" id="IPR010167">
    <property type="entry name" value="NH2A_AcTrfase"/>
</dbReference>
<dbReference type="PANTHER" id="PTHR30602">
    <property type="entry name" value="AMINO-ACID ACETYLTRANSFERASE"/>
    <property type="match status" value="1"/>
</dbReference>
<evidence type="ECO:0000256" key="5">
    <source>
        <dbReference type="ARBA" id="ARBA00022679"/>
    </source>
</evidence>
<evidence type="ECO:0000256" key="8">
    <source>
        <dbReference type="HAMAP-Rule" id="MF_01105"/>
    </source>
</evidence>
<comment type="catalytic activity">
    <reaction evidence="7 8">
        <text>L-glutamate + acetyl-CoA = N-acetyl-L-glutamate + CoA + H(+)</text>
        <dbReference type="Rhea" id="RHEA:24292"/>
        <dbReference type="ChEBI" id="CHEBI:15378"/>
        <dbReference type="ChEBI" id="CHEBI:29985"/>
        <dbReference type="ChEBI" id="CHEBI:44337"/>
        <dbReference type="ChEBI" id="CHEBI:57287"/>
        <dbReference type="ChEBI" id="CHEBI:57288"/>
        <dbReference type="EC" id="2.3.1.1"/>
    </reaction>
</comment>
<dbReference type="RefSeq" id="WP_131259345.1">
    <property type="nucleotide sequence ID" value="NZ_JBHSUS010000001.1"/>
</dbReference>
<evidence type="ECO:0000313" key="10">
    <source>
        <dbReference type="EMBL" id="MFC6438774.1"/>
    </source>
</evidence>
<reference evidence="11" key="1">
    <citation type="journal article" date="2019" name="Int. J. Syst. Evol. Microbiol.">
        <title>The Global Catalogue of Microorganisms (GCM) 10K type strain sequencing project: providing services to taxonomists for standard genome sequencing and annotation.</title>
        <authorList>
            <consortium name="The Broad Institute Genomics Platform"/>
            <consortium name="The Broad Institute Genome Sequencing Center for Infectious Disease"/>
            <person name="Wu L."/>
            <person name="Ma J."/>
        </authorList>
    </citation>
    <scope>NUCLEOTIDE SEQUENCE [LARGE SCALE GENOMIC DNA]</scope>
    <source>
        <strain evidence="11">CGMCC 1.16031</strain>
    </source>
</reference>
<comment type="subcellular location">
    <subcellularLocation>
        <location evidence="8">Cytoplasm</location>
    </subcellularLocation>
</comment>
<name>A0ABW1XFG9_9ALTE</name>
<keyword evidence="6 8" id="KW-0012">Acyltransferase</keyword>
<dbReference type="EC" id="2.3.1.1" evidence="8"/>
<dbReference type="CDD" id="cd04301">
    <property type="entry name" value="NAT_SF"/>
    <property type="match status" value="1"/>
</dbReference>
<dbReference type="PROSITE" id="PS51186">
    <property type="entry name" value="GNAT"/>
    <property type="match status" value="1"/>
</dbReference>
<comment type="caution">
    <text evidence="10">The sequence shown here is derived from an EMBL/GenBank/DDBJ whole genome shotgun (WGS) entry which is preliminary data.</text>
</comment>
<evidence type="ECO:0000256" key="2">
    <source>
        <dbReference type="ARBA" id="ARBA00009145"/>
    </source>
</evidence>
<dbReference type="Gene3D" id="3.40.1160.10">
    <property type="entry name" value="Acetylglutamate kinase-like"/>
    <property type="match status" value="1"/>
</dbReference>
<dbReference type="InterPro" id="IPR001048">
    <property type="entry name" value="Asp/Glu/Uridylate_kinase"/>
</dbReference>
<comment type="miscellaneous">
    <text evidence="8">In bacteria which possess the bifunctional enzyme ornithine acetyltransferase/N-acetylglutamate synthase (ArgJ), ArgA fulfills an anaplerotic role.</text>
</comment>
<keyword evidence="5 8" id="KW-0808">Transferase</keyword>
<dbReference type="NCBIfam" id="TIGR01890">
    <property type="entry name" value="N-Ac-Glu-synth"/>
    <property type="match status" value="1"/>
</dbReference>
<protein>
    <recommendedName>
        <fullName evidence="8">Amino-acid acetyltransferase</fullName>
        <ecNumber evidence="8">2.3.1.1</ecNumber>
    </recommendedName>
    <alternativeName>
        <fullName evidence="8">N-acetylglutamate synthase</fullName>
        <shortName evidence="8">AGS</shortName>
        <shortName evidence="8">NAGS</shortName>
    </alternativeName>
</protein>
<sequence>MMVSLQDSVKIIRNSAPYINAHRGKTFVIVFGGEAIEEANFANIIHDIALLSSLGVRLVLVHGARPQIDSRVAMRGLASRYHDGVRITDKATLECVKDAAGSVRSQIEALLTMGLANSPMHGAHIRVCSGNLVVAMPIGVRDGVDFEHSGQVRRIDVDGIRDHLNDGSIVLLSMMGYSSTGEVFNLVHQEVAMHTAISLKADKLICFTSASGLVDEQGTMLPQLEYSELEGLIAQETPNDPFTLRAIQQSLLAGIPRCHCVSYRQDGALLQELFTRDGSGTLIASHHYEQVRRATIEDVGGILNLIDPLEQKGILVKRSRELLEAEIGQFTVIDRDGMIVACAALYPYIEERCGEVACVATHSDYRGGARGERLMRAMKKQALKLGLERIFVLTTVTAHWFMEQGFTLSSPDSLPEKKKRLYNYQRNSKVFELALTTTEQKMRE</sequence>
<evidence type="ECO:0000259" key="9">
    <source>
        <dbReference type="PROSITE" id="PS51186"/>
    </source>
</evidence>
<dbReference type="Gene3D" id="3.40.630.30">
    <property type="match status" value="1"/>
</dbReference>
<dbReference type="CDD" id="cd04237">
    <property type="entry name" value="AAK_NAGS-ABP"/>
    <property type="match status" value="1"/>
</dbReference>
<dbReference type="InterPro" id="IPR033719">
    <property type="entry name" value="NAGS_kin"/>
</dbReference>
<organism evidence="10 11">
    <name type="scientific">Pseudobowmanella zhangzhouensis</name>
    <dbReference type="NCBI Taxonomy" id="1537679"/>
    <lineage>
        <taxon>Bacteria</taxon>
        <taxon>Pseudomonadati</taxon>
        <taxon>Pseudomonadota</taxon>
        <taxon>Gammaproteobacteria</taxon>
        <taxon>Alteromonadales</taxon>
        <taxon>Alteromonadaceae</taxon>
    </lineage>
</organism>
<keyword evidence="4 8" id="KW-0028">Amino-acid biosynthesis</keyword>
<dbReference type="SUPFAM" id="SSF55729">
    <property type="entry name" value="Acyl-CoA N-acyltransferases (Nat)"/>
    <property type="match status" value="1"/>
</dbReference>
<accession>A0ABW1XFG9</accession>
<dbReference type="InterPro" id="IPR036393">
    <property type="entry name" value="AceGlu_kinase-like_sf"/>
</dbReference>
<keyword evidence="3 8" id="KW-0055">Arginine biosynthesis</keyword>
<keyword evidence="8" id="KW-0963">Cytoplasm</keyword>
<evidence type="ECO:0000313" key="11">
    <source>
        <dbReference type="Proteomes" id="UP001596364"/>
    </source>
</evidence>
<proteinExistence type="inferred from homology"/>
<comment type="similarity">
    <text evidence="2 8">Belongs to the acetyltransferase family. ArgA subfamily.</text>
</comment>